<dbReference type="Pfam" id="PF16344">
    <property type="entry name" value="FecR_C"/>
    <property type="match status" value="1"/>
</dbReference>
<keyword evidence="5" id="KW-1185">Reference proteome</keyword>
<sequence>MSLAEAAELDAWMAAAVPHRNFADELEEGALFTELFAASQQHIEAAILDKVINRIREEEGFVSLLQQVEEEDGEAPQEARDEVPRLRLLRHWRMAAAVLLLIAAGTYLWYAGNTRKGMDVAEVKETIVMPGRNGAILTLSDGSQLVLDSLDNGVVARQQGANVVMNAGSIAYNHVGTGAGNVAFNTMTTPKGRQFHVTLPDGTGVWLNAASSLRYPTAFTGKERVVALTGEAYFEVAANAEMPFRVTINQNAAVEVLGTHFNVQAYGNEDSIETTLLEGAVRVVAGPAADKGNALRLKPGQQAKISRTASQEIGPIRLVKEADLDKVMAWKNGTFNFEGQTLEAVMRQLERWYDIKVVFEGKGRDMKFFGKMDRNITLNELLSILSNNGLQYKLEGGKTLIIQ</sequence>
<name>A0ABZ2YRX1_9BACT</name>
<keyword evidence="1" id="KW-1133">Transmembrane helix</keyword>
<dbReference type="Gene3D" id="2.60.120.1440">
    <property type="match status" value="1"/>
</dbReference>
<dbReference type="Pfam" id="PF04773">
    <property type="entry name" value="FecR"/>
    <property type="match status" value="1"/>
</dbReference>
<dbReference type="RefSeq" id="WP_341837136.1">
    <property type="nucleotide sequence ID" value="NZ_CP149822.1"/>
</dbReference>
<dbReference type="InterPro" id="IPR032508">
    <property type="entry name" value="FecR_C"/>
</dbReference>
<evidence type="ECO:0000313" key="5">
    <source>
        <dbReference type="Proteomes" id="UP001485459"/>
    </source>
</evidence>
<evidence type="ECO:0000256" key="1">
    <source>
        <dbReference type="SAM" id="Phobius"/>
    </source>
</evidence>
<dbReference type="InterPro" id="IPR012373">
    <property type="entry name" value="Ferrdict_sens_TM"/>
</dbReference>
<gene>
    <name evidence="4" type="ORF">WJU16_04545</name>
</gene>
<keyword evidence="1" id="KW-0812">Transmembrane</keyword>
<accession>A0ABZ2YRX1</accession>
<evidence type="ECO:0000259" key="2">
    <source>
        <dbReference type="Pfam" id="PF04773"/>
    </source>
</evidence>
<dbReference type="Gene3D" id="3.55.50.30">
    <property type="match status" value="1"/>
</dbReference>
<organism evidence="4 5">
    <name type="scientific">Chitinophaga pollutisoli</name>
    <dbReference type="NCBI Taxonomy" id="3133966"/>
    <lineage>
        <taxon>Bacteria</taxon>
        <taxon>Pseudomonadati</taxon>
        <taxon>Bacteroidota</taxon>
        <taxon>Chitinophagia</taxon>
        <taxon>Chitinophagales</taxon>
        <taxon>Chitinophagaceae</taxon>
        <taxon>Chitinophaga</taxon>
    </lineage>
</organism>
<dbReference type="InterPro" id="IPR006860">
    <property type="entry name" value="FecR"/>
</dbReference>
<dbReference type="Proteomes" id="UP001485459">
    <property type="component" value="Chromosome"/>
</dbReference>
<reference evidence="5" key="1">
    <citation type="submission" date="2024-03" db="EMBL/GenBank/DDBJ databases">
        <title>Chitinophaga horti sp. nov., isolated from garden soil.</title>
        <authorList>
            <person name="Lee D.S."/>
            <person name="Han D.M."/>
            <person name="Baek J.H."/>
            <person name="Choi D.G."/>
            <person name="Jeon J.H."/>
            <person name="Jeon C.O."/>
        </authorList>
    </citation>
    <scope>NUCLEOTIDE SEQUENCE [LARGE SCALE GENOMIC DNA]</scope>
    <source>
        <strain evidence="5">GPA1</strain>
    </source>
</reference>
<dbReference type="EMBL" id="CP149822">
    <property type="protein sequence ID" value="WZN42302.1"/>
    <property type="molecule type" value="Genomic_DNA"/>
</dbReference>
<feature type="transmembrane region" description="Helical" evidence="1">
    <location>
        <begin position="92"/>
        <end position="110"/>
    </location>
</feature>
<evidence type="ECO:0000313" key="4">
    <source>
        <dbReference type="EMBL" id="WZN42302.1"/>
    </source>
</evidence>
<feature type="domain" description="Protein FecR C-terminal" evidence="3">
    <location>
        <begin position="335"/>
        <end position="400"/>
    </location>
</feature>
<dbReference type="PANTHER" id="PTHR30273">
    <property type="entry name" value="PERIPLASMIC SIGNAL SENSOR AND SIGMA FACTOR ACTIVATOR FECR-RELATED"/>
    <property type="match status" value="1"/>
</dbReference>
<feature type="domain" description="FecR protein" evidence="2">
    <location>
        <begin position="186"/>
        <end position="282"/>
    </location>
</feature>
<keyword evidence="1" id="KW-0472">Membrane</keyword>
<evidence type="ECO:0000259" key="3">
    <source>
        <dbReference type="Pfam" id="PF16344"/>
    </source>
</evidence>
<dbReference type="PANTHER" id="PTHR30273:SF2">
    <property type="entry name" value="PROTEIN FECR"/>
    <property type="match status" value="1"/>
</dbReference>
<proteinExistence type="predicted"/>
<protein>
    <submittedName>
        <fullName evidence="4">FecR domain-containing protein</fullName>
    </submittedName>
</protein>